<dbReference type="SUPFAM" id="SSF51445">
    <property type="entry name" value="(Trans)glycosidases"/>
    <property type="match status" value="1"/>
</dbReference>
<dbReference type="Proteomes" id="UP001244297">
    <property type="component" value="Unassembled WGS sequence"/>
</dbReference>
<comment type="caution">
    <text evidence="6">The sequence shown here is derived from an EMBL/GenBank/DDBJ whole genome shotgun (WGS) entry which is preliminary data.</text>
</comment>
<evidence type="ECO:0000256" key="4">
    <source>
        <dbReference type="SAM" id="SignalP"/>
    </source>
</evidence>
<keyword evidence="7" id="KW-1185">Reference proteome</keyword>
<evidence type="ECO:0000313" key="6">
    <source>
        <dbReference type="EMBL" id="MDN3571055.1"/>
    </source>
</evidence>
<keyword evidence="4" id="KW-0732">Signal</keyword>
<reference evidence="7" key="1">
    <citation type="journal article" date="2019" name="Int. J. Syst. Evol. Microbiol.">
        <title>The Global Catalogue of Microorganisms (GCM) 10K type strain sequencing project: providing services to taxonomists for standard genome sequencing and annotation.</title>
        <authorList>
            <consortium name="The Broad Institute Genomics Platform"/>
            <consortium name="The Broad Institute Genome Sequencing Center for Infectious Disease"/>
            <person name="Wu L."/>
            <person name="Ma J."/>
        </authorList>
    </citation>
    <scope>NUCLEOTIDE SEQUENCE [LARGE SCALE GENOMIC DNA]</scope>
    <source>
        <strain evidence="7">CECT 7806</strain>
    </source>
</reference>
<dbReference type="GO" id="GO:0016787">
    <property type="term" value="F:hydrolase activity"/>
    <property type="evidence" value="ECO:0007669"/>
    <property type="project" value="UniProtKB-KW"/>
</dbReference>
<evidence type="ECO:0000256" key="2">
    <source>
        <dbReference type="ARBA" id="ARBA00023295"/>
    </source>
</evidence>
<feature type="chain" id="PRO_5045841528" evidence="4">
    <location>
        <begin position="28"/>
        <end position="562"/>
    </location>
</feature>
<evidence type="ECO:0000256" key="3">
    <source>
        <dbReference type="RuleBase" id="RU361153"/>
    </source>
</evidence>
<feature type="signal peptide" evidence="4">
    <location>
        <begin position="1"/>
        <end position="27"/>
    </location>
</feature>
<accession>A0ABT8ANP0</accession>
<dbReference type="InterPro" id="IPR017853">
    <property type="entry name" value="GH"/>
</dbReference>
<feature type="domain" description="Glycoside hydrolase family 5" evidence="5">
    <location>
        <begin position="162"/>
        <end position="351"/>
    </location>
</feature>
<name>A0ABT8ANP0_9HYPH</name>
<dbReference type="Gene3D" id="3.20.20.80">
    <property type="entry name" value="Glycosidases"/>
    <property type="match status" value="1"/>
</dbReference>
<protein>
    <submittedName>
        <fullName evidence="6">Glycoside hydrolase family 5 protein</fullName>
    </submittedName>
</protein>
<evidence type="ECO:0000259" key="5">
    <source>
        <dbReference type="Pfam" id="PF00150"/>
    </source>
</evidence>
<keyword evidence="2 3" id="KW-0326">Glycosidase</keyword>
<organism evidence="6 7">
    <name type="scientific">Methylobacterium longum</name>
    <dbReference type="NCBI Taxonomy" id="767694"/>
    <lineage>
        <taxon>Bacteria</taxon>
        <taxon>Pseudomonadati</taxon>
        <taxon>Pseudomonadota</taxon>
        <taxon>Alphaproteobacteria</taxon>
        <taxon>Hyphomicrobiales</taxon>
        <taxon>Methylobacteriaceae</taxon>
        <taxon>Methylobacterium</taxon>
    </lineage>
</organism>
<keyword evidence="1 3" id="KW-0378">Hydrolase</keyword>
<evidence type="ECO:0000313" key="7">
    <source>
        <dbReference type="Proteomes" id="UP001244297"/>
    </source>
</evidence>
<dbReference type="InterPro" id="IPR001547">
    <property type="entry name" value="Glyco_hydro_5"/>
</dbReference>
<dbReference type="EMBL" id="JAUFPT010000029">
    <property type="protein sequence ID" value="MDN3571055.1"/>
    <property type="molecule type" value="Genomic_DNA"/>
</dbReference>
<comment type="similarity">
    <text evidence="3">Belongs to the glycosyl hydrolase 5 (cellulase A) family.</text>
</comment>
<sequence length="562" mass="59014">MLHRPIAPLLRALLLATLAGMPPSPAAAWDAARAPRYPDADVRTLETRRLAIHGPGSTGDGSLFTVTLPDGTTAGLAQALAARQPLDPTLSRLAAVGPPLLRATGAGYQVQPDRTIRGPDGRRFVVRGVTFLDYLFVSLETRADYRFRAVPGVAVTGGGSSQSGFEPSVWGAPDGSDMRARIADWAAAGVNLLRVAVEPAVAYTGAANGYPAHWDMLDLIVAEANRLGLVVQWQVANDRAPAELNAAFLGQLRDRYWRSRNVWINTGNEPGCSAGGPSCTDAATWTARQTQYLQAVRGDVTGQPAGTRFTGPVVLNAPNYGEAVDTVAATLANATAFATDPNLILGVHTYRIGEATFGARLPGLQRAWIDAIGTHALFLDEVGLTNDGSVRDPALDPRADPARYPAAPAATLATAYGWTADLLAWARRLSRETAFSGVTVFSGSAYIPGLGVHDPNSLRRRDGSWTPFGQTVRDGWLSASADATRFAGGPFVNLLYNADLALDTRGFPGGPAAAGTGTYDGWISLDGATRIGRAADGTVTLAGATCGRRSAGAAPRSPARPW</sequence>
<evidence type="ECO:0000256" key="1">
    <source>
        <dbReference type="ARBA" id="ARBA00022801"/>
    </source>
</evidence>
<proteinExistence type="inferred from homology"/>
<dbReference type="Pfam" id="PF00150">
    <property type="entry name" value="Cellulase"/>
    <property type="match status" value="1"/>
</dbReference>
<gene>
    <name evidence="6" type="ORF">QWZ18_10495</name>
</gene>
<dbReference type="RefSeq" id="WP_238292196.1">
    <property type="nucleotide sequence ID" value="NZ_BPQS01000051.1"/>
</dbReference>